<accession>A0A2T7BMC7</accession>
<feature type="chain" id="PRO_5015489258" description="SusC/RagA family TonB-linked outer membrane protein" evidence="10">
    <location>
        <begin position="21"/>
        <end position="1021"/>
    </location>
</feature>
<comment type="caution">
    <text evidence="13">The sequence shown here is derived from an EMBL/GenBank/DDBJ whole genome shotgun (WGS) entry which is preliminary data.</text>
</comment>
<comment type="subcellular location">
    <subcellularLocation>
        <location evidence="1 8">Cell outer membrane</location>
        <topology evidence="1 8">Multi-pass membrane protein</topology>
    </subcellularLocation>
</comment>
<dbReference type="InterPro" id="IPR012910">
    <property type="entry name" value="Plug_dom"/>
</dbReference>
<dbReference type="Gene3D" id="2.60.40.1120">
    <property type="entry name" value="Carboxypeptidase-like, regulatory domain"/>
    <property type="match status" value="1"/>
</dbReference>
<dbReference type="Pfam" id="PF00593">
    <property type="entry name" value="TonB_dep_Rec_b-barrel"/>
    <property type="match status" value="1"/>
</dbReference>
<evidence type="ECO:0000256" key="1">
    <source>
        <dbReference type="ARBA" id="ARBA00004571"/>
    </source>
</evidence>
<dbReference type="InterPro" id="IPR039426">
    <property type="entry name" value="TonB-dep_rcpt-like"/>
</dbReference>
<dbReference type="InterPro" id="IPR000531">
    <property type="entry name" value="Beta-barrel_TonB"/>
</dbReference>
<evidence type="ECO:0000313" key="14">
    <source>
        <dbReference type="Proteomes" id="UP000244450"/>
    </source>
</evidence>
<feature type="signal peptide" evidence="10">
    <location>
        <begin position="1"/>
        <end position="20"/>
    </location>
</feature>
<evidence type="ECO:0000256" key="3">
    <source>
        <dbReference type="ARBA" id="ARBA00022452"/>
    </source>
</evidence>
<feature type="domain" description="TonB-dependent receptor plug" evidence="12">
    <location>
        <begin position="115"/>
        <end position="221"/>
    </location>
</feature>
<evidence type="ECO:0000256" key="5">
    <source>
        <dbReference type="ARBA" id="ARBA00023077"/>
    </source>
</evidence>
<dbReference type="GO" id="GO:0009279">
    <property type="term" value="C:cell outer membrane"/>
    <property type="evidence" value="ECO:0007669"/>
    <property type="project" value="UniProtKB-SubCell"/>
</dbReference>
<evidence type="ECO:0000313" key="13">
    <source>
        <dbReference type="EMBL" id="PUZ28806.1"/>
    </source>
</evidence>
<dbReference type="RefSeq" id="WP_108685445.1">
    <property type="nucleotide sequence ID" value="NZ_QCYK01000001.1"/>
</dbReference>
<keyword evidence="4 8" id="KW-0812">Transmembrane</keyword>
<dbReference type="InterPro" id="IPR037066">
    <property type="entry name" value="Plug_dom_sf"/>
</dbReference>
<dbReference type="InterPro" id="IPR023996">
    <property type="entry name" value="TonB-dep_OMP_SusC/RagA"/>
</dbReference>
<evidence type="ECO:0000256" key="7">
    <source>
        <dbReference type="ARBA" id="ARBA00023237"/>
    </source>
</evidence>
<keyword evidence="14" id="KW-1185">Reference proteome</keyword>
<keyword evidence="6 8" id="KW-0472">Membrane</keyword>
<dbReference type="PROSITE" id="PS52016">
    <property type="entry name" value="TONB_DEPENDENT_REC_3"/>
    <property type="match status" value="1"/>
</dbReference>
<evidence type="ECO:0000256" key="2">
    <source>
        <dbReference type="ARBA" id="ARBA00022448"/>
    </source>
</evidence>
<evidence type="ECO:0000256" key="10">
    <source>
        <dbReference type="SAM" id="SignalP"/>
    </source>
</evidence>
<evidence type="ECO:0000256" key="4">
    <source>
        <dbReference type="ARBA" id="ARBA00022692"/>
    </source>
</evidence>
<evidence type="ECO:0000256" key="9">
    <source>
        <dbReference type="RuleBase" id="RU003357"/>
    </source>
</evidence>
<dbReference type="InterPro" id="IPR036942">
    <property type="entry name" value="Beta-barrel_TonB_sf"/>
</dbReference>
<keyword evidence="3 8" id="KW-1134">Transmembrane beta strand</keyword>
<evidence type="ECO:0000256" key="8">
    <source>
        <dbReference type="PROSITE-ProRule" id="PRU01360"/>
    </source>
</evidence>
<evidence type="ECO:0000256" key="6">
    <source>
        <dbReference type="ARBA" id="ARBA00023136"/>
    </source>
</evidence>
<protein>
    <recommendedName>
        <fullName evidence="15">SusC/RagA family TonB-linked outer membrane protein</fullName>
    </recommendedName>
</protein>
<dbReference type="Pfam" id="PF07715">
    <property type="entry name" value="Plug"/>
    <property type="match status" value="1"/>
</dbReference>
<evidence type="ECO:0000259" key="11">
    <source>
        <dbReference type="Pfam" id="PF00593"/>
    </source>
</evidence>
<keyword evidence="5 9" id="KW-0798">TonB box</keyword>
<keyword evidence="2 8" id="KW-0813">Transport</keyword>
<dbReference type="NCBIfam" id="TIGR04056">
    <property type="entry name" value="OMP_RagA_SusC"/>
    <property type="match status" value="1"/>
</dbReference>
<dbReference type="OrthoDB" id="9768177at2"/>
<comment type="similarity">
    <text evidence="8 9">Belongs to the TonB-dependent receptor family.</text>
</comment>
<evidence type="ECO:0000259" key="12">
    <source>
        <dbReference type="Pfam" id="PF07715"/>
    </source>
</evidence>
<proteinExistence type="inferred from homology"/>
<dbReference type="SUPFAM" id="SSF56935">
    <property type="entry name" value="Porins"/>
    <property type="match status" value="1"/>
</dbReference>
<name>A0A2T7BMC7_9BACT</name>
<dbReference type="AlphaFoldDB" id="A0A2T7BMC7"/>
<dbReference type="EMBL" id="QCYK01000001">
    <property type="protein sequence ID" value="PUZ28806.1"/>
    <property type="molecule type" value="Genomic_DNA"/>
</dbReference>
<sequence>MKKALLLCVLAVFSVLQVIAQSRHVTGKVLDESGNPVPFATIRVRGTNVGTQAAADGSFSLNVPVGKEEVEVSYVGYDVAKAAIKDGAVTVRLNKSTAALDEVVVTGYQTVKRTSLTGAIATVDAKKVQDIPVLNIGNALQGKAAGVQITAQNGAPGQNAFIRIRGVGSLAAGSDPIFVIDGVIADTRAYNALNTNDIADLTILKDASSSAIYGARGANGVIVITTKKGKGGEPVVKVNTEYGQQSRIKDNYKMMSTAQKLQYEYDLDFTNYYISNWMSENGYDPNSTDIQSVPMDKLKGEWANLEAHSTNWFDVVMQDATLLKNQISIAGADDKFNYYVSLDHSQQDGILRESSFKRTGGRLNLTYKAKKWLTLGTNTSFSSYRINALRDRYNAQNPFVAAYTTNPYEQVMDSTVDNYKGYNLTVNGFPIMEALKHNPSFNITNYGGGTYYAAVHPIRDLEVKTQIGLQYVDYQSEAYTQPGSYLDNILNGKPTGNKTDAGFQTFNYVWTNTANYRHTFNENHNVSLLVGSEFTKNHQKTYSMSQKGFASPDLTTLDNGASPQTATTSKNDWTLWGLFATGSYNYKEKYFVDGSIRRDGSSRFGSNTKYGTFYSVGLAWDVAKEEFMHNIEWVNTLKVRGSIGSSGNFNIGNYNSQSLYNFASYNGSSAAKPSQLPSPDLAWEKQTTTSLGIDFAAFDSRLTGSIDYYDQKRQNLLQLVPIPSTVGFTNILLNLGSMKNTGVELALKYQFVKSQNLDVTFGGNIAFNKNRVTKLTGKPNEEIPQPDGYTTLKVGKPYLNFYMVRSAGTDPNNGDALYYDNDGKVTNVYSSSYSQVLDGKSPNPTYSGGLNLDVRWKQFFLAASANYAGGNYIYNIIYENALADGYNVSSWMSTDAFNYWKKPGDKNVQPKPVLYNSNFYDSDRWLQKGDYIRLRDVTLSYSVPANVLARTKVIKGLSLYATGHNLATYRPHYKGDPEVGIGSTESDPTSPITGSAYINGVYSLYSYPNYKSWTVGINVTL</sequence>
<reference evidence="13 14" key="1">
    <citation type="submission" date="2018-04" db="EMBL/GenBank/DDBJ databases">
        <title>Chitinophaga fuyangensis sp. nov., isolated from soil in a chemical factory.</title>
        <authorList>
            <person name="Chen K."/>
        </authorList>
    </citation>
    <scope>NUCLEOTIDE SEQUENCE [LARGE SCALE GENOMIC DNA]</scope>
    <source>
        <strain evidence="13 14">LY-1</strain>
    </source>
</reference>
<dbReference type="Pfam" id="PF13715">
    <property type="entry name" value="CarbopepD_reg_2"/>
    <property type="match status" value="1"/>
</dbReference>
<dbReference type="Gene3D" id="2.170.130.10">
    <property type="entry name" value="TonB-dependent receptor, plug domain"/>
    <property type="match status" value="1"/>
</dbReference>
<dbReference type="SUPFAM" id="SSF49464">
    <property type="entry name" value="Carboxypeptidase regulatory domain-like"/>
    <property type="match status" value="1"/>
</dbReference>
<organism evidence="13 14">
    <name type="scientific">Chitinophaga parva</name>
    <dbReference type="NCBI Taxonomy" id="2169414"/>
    <lineage>
        <taxon>Bacteria</taxon>
        <taxon>Pseudomonadati</taxon>
        <taxon>Bacteroidota</taxon>
        <taxon>Chitinophagia</taxon>
        <taxon>Chitinophagales</taxon>
        <taxon>Chitinophagaceae</taxon>
        <taxon>Chitinophaga</taxon>
    </lineage>
</organism>
<evidence type="ECO:0008006" key="15">
    <source>
        <dbReference type="Google" id="ProtNLM"/>
    </source>
</evidence>
<dbReference type="Gene3D" id="2.40.170.20">
    <property type="entry name" value="TonB-dependent receptor, beta-barrel domain"/>
    <property type="match status" value="1"/>
</dbReference>
<gene>
    <name evidence="13" type="ORF">DCC81_04795</name>
</gene>
<dbReference type="InterPro" id="IPR008969">
    <property type="entry name" value="CarboxyPept-like_regulatory"/>
</dbReference>
<dbReference type="InterPro" id="IPR023997">
    <property type="entry name" value="TonB-dep_OMP_SusC/RagA_CS"/>
</dbReference>
<feature type="domain" description="TonB-dependent receptor-like beta-barrel" evidence="11">
    <location>
        <begin position="394"/>
        <end position="900"/>
    </location>
</feature>
<keyword evidence="7 8" id="KW-0998">Cell outer membrane</keyword>
<keyword evidence="10" id="KW-0732">Signal</keyword>
<dbReference type="NCBIfam" id="TIGR04057">
    <property type="entry name" value="SusC_RagA_signa"/>
    <property type="match status" value="1"/>
</dbReference>
<dbReference type="Proteomes" id="UP000244450">
    <property type="component" value="Unassembled WGS sequence"/>
</dbReference>